<protein>
    <submittedName>
        <fullName evidence="1">Uncharacterized protein</fullName>
    </submittedName>
</protein>
<dbReference type="Proteomes" id="UP001140096">
    <property type="component" value="Unassembled WGS sequence"/>
</dbReference>
<comment type="caution">
    <text evidence="1">The sequence shown here is derived from an EMBL/GenBank/DDBJ whole genome shotgun (WGS) entry which is preliminary data.</text>
</comment>
<name>A0ACC1KWF4_9FUNG</name>
<proteinExistence type="predicted"/>
<sequence>MQLGVNRMCFRYAGAGSRRKSGNLLALVSTPPPNNGASSAEAELEKLPLPVLQKWFPALVSSSRGTAPVAATVGTNTTRSTSGPKKSAGHYLVYPAPLTDAWIGMHRFDRRKVAKVMDEAREFVDVLNRAGYKSPY</sequence>
<dbReference type="EMBL" id="JANBUP010003575">
    <property type="protein sequence ID" value="KAJ2796352.1"/>
    <property type="molecule type" value="Genomic_DNA"/>
</dbReference>
<reference evidence="1" key="1">
    <citation type="submission" date="2022-07" db="EMBL/GenBank/DDBJ databases">
        <title>Phylogenomic reconstructions and comparative analyses of Kickxellomycotina fungi.</title>
        <authorList>
            <person name="Reynolds N.K."/>
            <person name="Stajich J.E."/>
            <person name="Barry K."/>
            <person name="Grigoriev I.V."/>
            <person name="Crous P."/>
            <person name="Smith M.E."/>
        </authorList>
    </citation>
    <scope>NUCLEOTIDE SEQUENCE</scope>
    <source>
        <strain evidence="1">CBS 102833</strain>
    </source>
</reference>
<evidence type="ECO:0000313" key="1">
    <source>
        <dbReference type="EMBL" id="KAJ2796352.1"/>
    </source>
</evidence>
<keyword evidence="2" id="KW-1185">Reference proteome</keyword>
<organism evidence="1 2">
    <name type="scientific">Coemansia furcata</name>
    <dbReference type="NCBI Taxonomy" id="417177"/>
    <lineage>
        <taxon>Eukaryota</taxon>
        <taxon>Fungi</taxon>
        <taxon>Fungi incertae sedis</taxon>
        <taxon>Zoopagomycota</taxon>
        <taxon>Kickxellomycotina</taxon>
        <taxon>Kickxellomycetes</taxon>
        <taxon>Kickxellales</taxon>
        <taxon>Kickxellaceae</taxon>
        <taxon>Coemansia</taxon>
    </lineage>
</organism>
<accession>A0ACC1KWF4</accession>
<gene>
    <name evidence="1" type="ORF">H4S07_006245</name>
</gene>
<evidence type="ECO:0000313" key="2">
    <source>
        <dbReference type="Proteomes" id="UP001140096"/>
    </source>
</evidence>